<comment type="subcellular location">
    <subcellularLocation>
        <location evidence="1">Cytoplasm</location>
    </subcellularLocation>
</comment>
<comment type="caution">
    <text evidence="5">The sequence shown here is derived from an EMBL/GenBank/DDBJ whole genome shotgun (WGS) entry which is preliminary data.</text>
</comment>
<evidence type="ECO:0000313" key="5">
    <source>
        <dbReference type="EMBL" id="PWA34536.1"/>
    </source>
</evidence>
<feature type="compositionally biased region" description="Basic and acidic residues" evidence="3">
    <location>
        <begin position="235"/>
        <end position="244"/>
    </location>
</feature>
<dbReference type="Proteomes" id="UP000245207">
    <property type="component" value="Unassembled WGS sequence"/>
</dbReference>
<dbReference type="AlphaFoldDB" id="A0A2U1KCN0"/>
<evidence type="ECO:0000256" key="3">
    <source>
        <dbReference type="SAM" id="MobiDB-lite"/>
    </source>
</evidence>
<gene>
    <name evidence="5" type="ORF">CTI12_AA618090</name>
</gene>
<dbReference type="InterPro" id="IPR039764">
    <property type="entry name" value="HABP4/SERBP1-like"/>
</dbReference>
<keyword evidence="6" id="KW-1185">Reference proteome</keyword>
<dbReference type="PANTHER" id="PTHR12299:SF78">
    <property type="entry name" value="RGG REPEATS NUCLEAR RNA BINDING PROTEIN C"/>
    <property type="match status" value="1"/>
</dbReference>
<feature type="domain" description="Hyaluronan/mRNA-binding protein" evidence="4">
    <location>
        <begin position="118"/>
        <end position="215"/>
    </location>
</feature>
<feature type="region of interest" description="Disordered" evidence="3">
    <location>
        <begin position="374"/>
        <end position="440"/>
    </location>
</feature>
<evidence type="ECO:0000313" key="6">
    <source>
        <dbReference type="Proteomes" id="UP000245207"/>
    </source>
</evidence>
<protein>
    <submittedName>
        <fullName evidence="5">Hyaluronan/mRNA-binding protein, Stm1</fullName>
    </submittedName>
</protein>
<feature type="region of interest" description="Disordered" evidence="3">
    <location>
        <begin position="213"/>
        <end position="351"/>
    </location>
</feature>
<proteinExistence type="predicted"/>
<feature type="compositionally biased region" description="Basic and acidic residues" evidence="3">
    <location>
        <begin position="80"/>
        <end position="89"/>
    </location>
</feature>
<dbReference type="Pfam" id="PF04774">
    <property type="entry name" value="HABP4_PAI-RBP1"/>
    <property type="match status" value="2"/>
</dbReference>
<feature type="compositionally biased region" description="Basic and acidic residues" evidence="3">
    <location>
        <begin position="269"/>
        <end position="294"/>
    </location>
</feature>
<dbReference type="GO" id="GO:0003729">
    <property type="term" value="F:mRNA binding"/>
    <property type="evidence" value="ECO:0007669"/>
    <property type="project" value="TreeGrafter"/>
</dbReference>
<evidence type="ECO:0000256" key="2">
    <source>
        <dbReference type="ARBA" id="ARBA00022490"/>
    </source>
</evidence>
<dbReference type="InterPro" id="IPR006861">
    <property type="entry name" value="HABP4_PAIRBP1-bd"/>
</dbReference>
<sequence>MATANPFDLLGDDDNDDPSVLVQKIAAAPVVAKPQAAAQPAKPAAKLPSKPLPPAQAGNNEVSYGNRGSFGDQGAIAEPDSGKGYERRGGYGGPRGGFRGGRRGGFTNGDAEEGDRPPRRPYERRSGTGRGNDIKREGAGRGNWGTQADEIIQETEVVIEGEKTVDSDIPVNEEETTDEKKETAAPEPEEKEPEVISCGSYEVLFSLAIRDSGNNEVSYGNRGSFGDQGAIAEPDSGKGYERRGGYGGPRGGFRGGRRGGFTNGDAEEGDRPPRRPYERRSGTGRGNDIKREGAGRGNWGTQADEIIQETEVVIEGEKTVDSDIPVNEEETTDEKKETAAPEPEEKEPEEMTLEEYQKVLEEKRKALEALKTEERKVEVDKELASMQPLSSKKSNDEIFAKLGSDKDKRKEIAEKEERAKKSLSINEFLKPAAGEKHPKD</sequence>
<evidence type="ECO:0000259" key="4">
    <source>
        <dbReference type="SMART" id="SM01233"/>
    </source>
</evidence>
<feature type="compositionally biased region" description="Basic and acidic residues" evidence="3">
    <location>
        <begin position="114"/>
        <end position="139"/>
    </location>
</feature>
<name>A0A2U1KCN0_ARTAN</name>
<feature type="compositionally biased region" description="Gly residues" evidence="3">
    <location>
        <begin position="90"/>
        <end position="107"/>
    </location>
</feature>
<dbReference type="GO" id="GO:0005737">
    <property type="term" value="C:cytoplasm"/>
    <property type="evidence" value="ECO:0007669"/>
    <property type="project" value="UniProtKB-SubCell"/>
</dbReference>
<feature type="domain" description="Hyaluronan/mRNA-binding protein" evidence="4">
    <location>
        <begin position="273"/>
        <end position="378"/>
    </location>
</feature>
<keyword evidence="2" id="KW-0963">Cytoplasm</keyword>
<dbReference type="InterPro" id="IPR019084">
    <property type="entry name" value="STM1-like_N"/>
</dbReference>
<feature type="region of interest" description="Disordered" evidence="3">
    <location>
        <begin position="1"/>
        <end position="197"/>
    </location>
</feature>
<dbReference type="EMBL" id="PKPP01022323">
    <property type="protein sequence ID" value="PWA34536.1"/>
    <property type="molecule type" value="Genomic_DNA"/>
</dbReference>
<feature type="compositionally biased region" description="Gly residues" evidence="3">
    <location>
        <begin position="245"/>
        <end position="262"/>
    </location>
</feature>
<organism evidence="5 6">
    <name type="scientific">Artemisia annua</name>
    <name type="common">Sweet wormwood</name>
    <dbReference type="NCBI Taxonomy" id="35608"/>
    <lineage>
        <taxon>Eukaryota</taxon>
        <taxon>Viridiplantae</taxon>
        <taxon>Streptophyta</taxon>
        <taxon>Embryophyta</taxon>
        <taxon>Tracheophyta</taxon>
        <taxon>Spermatophyta</taxon>
        <taxon>Magnoliopsida</taxon>
        <taxon>eudicotyledons</taxon>
        <taxon>Gunneridae</taxon>
        <taxon>Pentapetalae</taxon>
        <taxon>asterids</taxon>
        <taxon>campanulids</taxon>
        <taxon>Asterales</taxon>
        <taxon>Asteraceae</taxon>
        <taxon>Asteroideae</taxon>
        <taxon>Anthemideae</taxon>
        <taxon>Artemisiinae</taxon>
        <taxon>Artemisia</taxon>
    </lineage>
</organism>
<evidence type="ECO:0000256" key="1">
    <source>
        <dbReference type="ARBA" id="ARBA00004496"/>
    </source>
</evidence>
<dbReference type="Gene3D" id="6.10.140.1040">
    <property type="match status" value="1"/>
</dbReference>
<accession>A0A2U1KCN0</accession>
<dbReference type="OrthoDB" id="784393at2759"/>
<dbReference type="PANTHER" id="PTHR12299">
    <property type="entry name" value="HYALURONIC ACID-BINDING PROTEIN 4"/>
    <property type="match status" value="1"/>
</dbReference>
<dbReference type="STRING" id="35608.A0A2U1KCN0"/>
<dbReference type="GO" id="GO:0005634">
    <property type="term" value="C:nucleus"/>
    <property type="evidence" value="ECO:0007669"/>
    <property type="project" value="TreeGrafter"/>
</dbReference>
<dbReference type="Pfam" id="PF09598">
    <property type="entry name" value="Stm1_N"/>
    <property type="match status" value="1"/>
</dbReference>
<reference evidence="5 6" key="1">
    <citation type="journal article" date="2018" name="Mol. Plant">
        <title>The genome of Artemisia annua provides insight into the evolution of Asteraceae family and artemisinin biosynthesis.</title>
        <authorList>
            <person name="Shen Q."/>
            <person name="Zhang L."/>
            <person name="Liao Z."/>
            <person name="Wang S."/>
            <person name="Yan T."/>
            <person name="Shi P."/>
            <person name="Liu M."/>
            <person name="Fu X."/>
            <person name="Pan Q."/>
            <person name="Wang Y."/>
            <person name="Lv Z."/>
            <person name="Lu X."/>
            <person name="Zhang F."/>
            <person name="Jiang W."/>
            <person name="Ma Y."/>
            <person name="Chen M."/>
            <person name="Hao X."/>
            <person name="Li L."/>
            <person name="Tang Y."/>
            <person name="Lv G."/>
            <person name="Zhou Y."/>
            <person name="Sun X."/>
            <person name="Brodelius P.E."/>
            <person name="Rose J.K.C."/>
            <person name="Tang K."/>
        </authorList>
    </citation>
    <scope>NUCLEOTIDE SEQUENCE [LARGE SCALE GENOMIC DNA]</scope>
    <source>
        <strain evidence="6">cv. Huhao1</strain>
        <tissue evidence="5">Leaf</tissue>
    </source>
</reference>
<feature type="compositionally biased region" description="Basic and acidic residues" evidence="3">
    <location>
        <begin position="374"/>
        <end position="383"/>
    </location>
</feature>
<feature type="compositionally biased region" description="Basic and acidic residues" evidence="3">
    <location>
        <begin position="393"/>
        <end position="420"/>
    </location>
</feature>
<feature type="compositionally biased region" description="Low complexity" evidence="3">
    <location>
        <begin position="26"/>
        <end position="49"/>
    </location>
</feature>
<feature type="compositionally biased region" description="Acidic residues" evidence="3">
    <location>
        <begin position="342"/>
        <end position="351"/>
    </location>
</feature>
<dbReference type="SMART" id="SM01233">
    <property type="entry name" value="HABP4_PAI-RBP1"/>
    <property type="match status" value="2"/>
</dbReference>